<evidence type="ECO:0000256" key="1">
    <source>
        <dbReference type="ARBA" id="ARBA00001936"/>
    </source>
</evidence>
<proteinExistence type="predicted"/>
<dbReference type="Gene3D" id="3.10.310.20">
    <property type="entry name" value="DHHA2 domain"/>
    <property type="match status" value="1"/>
</dbReference>
<evidence type="ECO:0000256" key="2">
    <source>
        <dbReference type="ARBA" id="ARBA00012146"/>
    </source>
</evidence>
<dbReference type="SMART" id="SM01131">
    <property type="entry name" value="DHHA2"/>
    <property type="match status" value="1"/>
</dbReference>
<dbReference type="EC" id="3.6.1.1" evidence="2"/>
<dbReference type="InterPro" id="IPR004097">
    <property type="entry name" value="DHHA2"/>
</dbReference>
<evidence type="ECO:0000256" key="3">
    <source>
        <dbReference type="ARBA" id="ARBA00022723"/>
    </source>
</evidence>
<evidence type="ECO:0000256" key="6">
    <source>
        <dbReference type="ARBA" id="ARBA00032535"/>
    </source>
</evidence>
<dbReference type="GO" id="GO:0046872">
    <property type="term" value="F:metal ion binding"/>
    <property type="evidence" value="ECO:0007669"/>
    <property type="project" value="UniProtKB-KW"/>
</dbReference>
<dbReference type="InterPro" id="IPR038763">
    <property type="entry name" value="DHH_sf"/>
</dbReference>
<dbReference type="InterPro" id="IPR001667">
    <property type="entry name" value="DDH_dom"/>
</dbReference>
<evidence type="ECO:0000256" key="4">
    <source>
        <dbReference type="ARBA" id="ARBA00022801"/>
    </source>
</evidence>
<dbReference type="Pfam" id="PF01368">
    <property type="entry name" value="DHH"/>
    <property type="match status" value="1"/>
</dbReference>
<dbReference type="PANTHER" id="PTHR12112:SF22">
    <property type="entry name" value="MANGANESE-DEPENDENT INORGANIC PYROPHOSPHATASE-RELATED"/>
    <property type="match status" value="1"/>
</dbReference>
<organism evidence="9 10">
    <name type="scientific">Candidatus Thermofonsia Clade 1 bacterium</name>
    <dbReference type="NCBI Taxonomy" id="2364210"/>
    <lineage>
        <taxon>Bacteria</taxon>
        <taxon>Bacillati</taxon>
        <taxon>Chloroflexota</taxon>
        <taxon>Candidatus Thermofontia</taxon>
        <taxon>Candidatus Thermofonsia Clade 1</taxon>
    </lineage>
</organism>
<dbReference type="InterPro" id="IPR038222">
    <property type="entry name" value="DHHA2_dom_sf"/>
</dbReference>
<comment type="caution">
    <text evidence="9">The sequence shown here is derived from an EMBL/GenBank/DDBJ whole genome shotgun (WGS) entry which is preliminary data.</text>
</comment>
<feature type="domain" description="DHHA2" evidence="8">
    <location>
        <begin position="331"/>
        <end position="456"/>
    </location>
</feature>
<evidence type="ECO:0000259" key="8">
    <source>
        <dbReference type="SMART" id="SM01131"/>
    </source>
</evidence>
<dbReference type="PANTHER" id="PTHR12112">
    <property type="entry name" value="BNIP - RELATED"/>
    <property type="match status" value="1"/>
</dbReference>
<dbReference type="Pfam" id="PF02833">
    <property type="entry name" value="DHHA2"/>
    <property type="match status" value="1"/>
</dbReference>
<keyword evidence="4" id="KW-0378">Hydrolase</keyword>
<evidence type="ECO:0000256" key="5">
    <source>
        <dbReference type="ARBA" id="ARBA00023211"/>
    </source>
</evidence>
<comment type="catalytic activity">
    <reaction evidence="7">
        <text>diphosphate + H2O = 2 phosphate + H(+)</text>
        <dbReference type="Rhea" id="RHEA:24576"/>
        <dbReference type="ChEBI" id="CHEBI:15377"/>
        <dbReference type="ChEBI" id="CHEBI:15378"/>
        <dbReference type="ChEBI" id="CHEBI:33019"/>
        <dbReference type="ChEBI" id="CHEBI:43474"/>
        <dbReference type="EC" id="3.6.1.1"/>
    </reaction>
</comment>
<dbReference type="SUPFAM" id="SSF54631">
    <property type="entry name" value="CBS-domain pair"/>
    <property type="match status" value="1"/>
</dbReference>
<protein>
    <recommendedName>
        <fullName evidence="2">inorganic diphosphatase</fullName>
        <ecNumber evidence="2">3.6.1.1</ecNumber>
    </recommendedName>
    <alternativeName>
        <fullName evidence="6">Pyrophosphate phospho-hydrolase</fullName>
    </alternativeName>
</protein>
<dbReference type="EMBL" id="PGTK01000003">
    <property type="protein sequence ID" value="PJF31402.1"/>
    <property type="molecule type" value="Genomic_DNA"/>
</dbReference>
<name>A0A2M8P1H8_9CHLR</name>
<accession>A0A2M8P1H8</accession>
<evidence type="ECO:0000313" key="10">
    <source>
        <dbReference type="Proteomes" id="UP000228921"/>
    </source>
</evidence>
<keyword evidence="3" id="KW-0479">Metal-binding</keyword>
<reference evidence="9 10" key="1">
    <citation type="submission" date="2017-11" db="EMBL/GenBank/DDBJ databases">
        <title>Evolution of Phototrophy in the Chloroflexi Phylum Driven by Horizontal Gene Transfer.</title>
        <authorList>
            <person name="Ward L.M."/>
            <person name="Hemp J."/>
            <person name="Shih P.M."/>
            <person name="Mcglynn S.E."/>
            <person name="Fischer W."/>
        </authorList>
    </citation>
    <scope>NUCLEOTIDE SEQUENCE [LARGE SCALE GENOMIC DNA]</scope>
    <source>
        <strain evidence="9">CP2_2F</strain>
    </source>
</reference>
<dbReference type="GO" id="GO:0004427">
    <property type="term" value="F:inorganic diphosphate phosphatase activity"/>
    <property type="evidence" value="ECO:0007669"/>
    <property type="project" value="UniProtKB-EC"/>
</dbReference>
<dbReference type="GO" id="GO:0005737">
    <property type="term" value="C:cytoplasm"/>
    <property type="evidence" value="ECO:0007669"/>
    <property type="project" value="InterPro"/>
</dbReference>
<evidence type="ECO:0000313" key="9">
    <source>
        <dbReference type="EMBL" id="PJF31402.1"/>
    </source>
</evidence>
<dbReference type="Gene3D" id="3.90.1640.10">
    <property type="entry name" value="inorganic pyrophosphatase (n-terminal core)"/>
    <property type="match status" value="2"/>
</dbReference>
<dbReference type="AlphaFoldDB" id="A0A2M8P1H8"/>
<sequence length="460" mass="49374">MRSGQSNLQGAMTEKESILVIGHRNPDMDAIASAVGYAWVLSALHNMPYIAARTGEVNAQTAFALARFGAEPPLLVADVYGRVGDLIEPLEALRRGETLLAAVQRMAATRHPVPIVDSDAKPLGLLSGEALFASLAAALSSTSVLELARSLDQKVESVLDGTSLTLRANERIRDVLGQVLRATQDEFLVVDEQNTYIGLVRKSALLAPPRRKVVMVDHNEPQQAVAGIEDAELLEVLDHHRLGNLPTAMPIRFRIEPVGSCSTLVAETIFEAELSVPEPLAGLLLCGILSDTLILRSPTTTPRDERAALRLAEVSRLADGADQREALEALGRELLSAGAGLGERRAEDVIKADLKFYETNGLSAGIAQVEVTSFSELTPRLPDLTKALEALLETSKLTLAMLLVTDVVRGNSRLVVVGQERLIAALPYPRLDDGTLDARGVVSRKKQLLPTVLAALSQAV</sequence>
<keyword evidence="5" id="KW-0464">Manganese</keyword>
<dbReference type="SUPFAM" id="SSF64182">
    <property type="entry name" value="DHH phosphoesterases"/>
    <property type="match status" value="1"/>
</dbReference>
<dbReference type="Proteomes" id="UP000228921">
    <property type="component" value="Unassembled WGS sequence"/>
</dbReference>
<comment type="cofactor">
    <cofactor evidence="1">
        <name>Mn(2+)</name>
        <dbReference type="ChEBI" id="CHEBI:29035"/>
    </cofactor>
</comment>
<dbReference type="InterPro" id="IPR046342">
    <property type="entry name" value="CBS_dom_sf"/>
</dbReference>
<evidence type="ECO:0000256" key="7">
    <source>
        <dbReference type="ARBA" id="ARBA00047820"/>
    </source>
</evidence>
<gene>
    <name evidence="9" type="ORF">CUN51_03465</name>
</gene>